<feature type="transmembrane region" description="Helical" evidence="7">
    <location>
        <begin position="23"/>
        <end position="46"/>
    </location>
</feature>
<name>F3ZTK5_9BACE</name>
<dbReference type="EMBL" id="CM001167">
    <property type="protein sequence ID" value="EGJ71236.1"/>
    <property type="molecule type" value="Genomic_DNA"/>
</dbReference>
<keyword evidence="4 7" id="KW-0812">Transmembrane</keyword>
<feature type="transmembrane region" description="Helical" evidence="7">
    <location>
        <begin position="86"/>
        <end position="106"/>
    </location>
</feature>
<gene>
    <name evidence="8" type="ORF">Bcop_1029</name>
</gene>
<evidence type="ECO:0000256" key="4">
    <source>
        <dbReference type="ARBA" id="ARBA00022692"/>
    </source>
</evidence>
<dbReference type="InterPro" id="IPR002771">
    <property type="entry name" value="Multi_antbiot-R_MarC"/>
</dbReference>
<keyword evidence="6 7" id="KW-0472">Membrane</keyword>
<organism evidence="8 9">
    <name type="scientific">Bacteroides coprosuis DSM 18011</name>
    <dbReference type="NCBI Taxonomy" id="679937"/>
    <lineage>
        <taxon>Bacteria</taxon>
        <taxon>Pseudomonadati</taxon>
        <taxon>Bacteroidota</taxon>
        <taxon>Bacteroidia</taxon>
        <taxon>Bacteroidales</taxon>
        <taxon>Bacteroidaceae</taxon>
        <taxon>Bacteroides</taxon>
    </lineage>
</organism>
<dbReference type="AlphaFoldDB" id="F3ZTK5"/>
<evidence type="ECO:0000313" key="8">
    <source>
        <dbReference type="EMBL" id="EGJ71236.1"/>
    </source>
</evidence>
<dbReference type="PANTHER" id="PTHR33508:SF1">
    <property type="entry name" value="UPF0056 MEMBRANE PROTEIN YHCE"/>
    <property type="match status" value="1"/>
</dbReference>
<evidence type="ECO:0000256" key="6">
    <source>
        <dbReference type="ARBA" id="ARBA00023136"/>
    </source>
</evidence>
<dbReference type="GO" id="GO:0005886">
    <property type="term" value="C:plasma membrane"/>
    <property type="evidence" value="ECO:0007669"/>
    <property type="project" value="UniProtKB-SubCell"/>
</dbReference>
<dbReference type="STRING" id="679937.Bcop_1029"/>
<sequence length="209" mass="23081">MYILCIFNLNTITMLSSFSFQQAISAFLILFGIIDITGSIPIILNLKARGKTIHPMRATLISFALLLVFFYAGELMLQLFDIDIESFAIAGGLVLFIMAIEMLLDIEIFKYKGPSDEATIIPLVFPLVAGPAAFTTLLTLRSTFDSVNILTGLSLNMIYVFFVLSATNVIQRILGKSGIYIVRKFFAIILLAISVEVIISNIYGLTNNC</sequence>
<feature type="transmembrane region" description="Helical" evidence="7">
    <location>
        <begin position="146"/>
        <end position="164"/>
    </location>
</feature>
<evidence type="ECO:0000256" key="3">
    <source>
        <dbReference type="ARBA" id="ARBA00022475"/>
    </source>
</evidence>
<evidence type="ECO:0000256" key="5">
    <source>
        <dbReference type="ARBA" id="ARBA00022989"/>
    </source>
</evidence>
<feature type="transmembrane region" description="Helical" evidence="7">
    <location>
        <begin position="118"/>
        <end position="140"/>
    </location>
</feature>
<evidence type="ECO:0000256" key="1">
    <source>
        <dbReference type="ARBA" id="ARBA00004651"/>
    </source>
</evidence>
<dbReference type="Pfam" id="PF01914">
    <property type="entry name" value="MarC"/>
    <property type="match status" value="1"/>
</dbReference>
<comment type="similarity">
    <text evidence="2 7">Belongs to the UPF0056 (MarC) family.</text>
</comment>
<evidence type="ECO:0000256" key="2">
    <source>
        <dbReference type="ARBA" id="ARBA00009784"/>
    </source>
</evidence>
<dbReference type="Proteomes" id="UP000018439">
    <property type="component" value="Chromosome"/>
</dbReference>
<keyword evidence="5 7" id="KW-1133">Transmembrane helix</keyword>
<dbReference type="HOGENOM" id="CLU_079909_1_0_10"/>
<feature type="transmembrane region" description="Helical" evidence="7">
    <location>
        <begin position="185"/>
        <end position="205"/>
    </location>
</feature>
<proteinExistence type="inferred from homology"/>
<feature type="transmembrane region" description="Helical" evidence="7">
    <location>
        <begin position="58"/>
        <end position="80"/>
    </location>
</feature>
<keyword evidence="3" id="KW-1003">Cell membrane</keyword>
<reference evidence="8 9" key="1">
    <citation type="journal article" date="2011" name="Stand. Genomic Sci.">
        <title>Non-contiguous finished genome sequence of Bacteroides coprosuis type strain (PC139).</title>
        <authorList>
            <person name="Land M."/>
            <person name="Held B."/>
            <person name="Gronow S."/>
            <person name="Abt B."/>
            <person name="Lucas S."/>
            <person name="Del Rio T.G."/>
            <person name="Nolan M."/>
            <person name="Tice H."/>
            <person name="Cheng J.F."/>
            <person name="Pitluck S."/>
            <person name="Liolios K."/>
            <person name="Pagani I."/>
            <person name="Ivanova N."/>
            <person name="Mavromatis K."/>
            <person name="Mikhailova N."/>
            <person name="Pati A."/>
            <person name="Tapia R."/>
            <person name="Han C."/>
            <person name="Goodwin L."/>
            <person name="Chen A."/>
            <person name="Palaniappan K."/>
            <person name="Hauser L."/>
            <person name="Brambilla E.M."/>
            <person name="Rohde M."/>
            <person name="Goker M."/>
            <person name="Detter J.C."/>
            <person name="Woyke T."/>
            <person name="Bristow J."/>
            <person name="Eisen J.A."/>
            <person name="Markowitz V."/>
            <person name="Hugenholtz P."/>
            <person name="Kyrpides N.C."/>
            <person name="Klenk H.P."/>
            <person name="Lapidus A."/>
        </authorList>
    </citation>
    <scope>NUCLEOTIDE SEQUENCE [LARGE SCALE GENOMIC DNA]</scope>
    <source>
        <strain evidence="8 9">DSM 18011</strain>
    </source>
</reference>
<evidence type="ECO:0000256" key="7">
    <source>
        <dbReference type="RuleBase" id="RU362048"/>
    </source>
</evidence>
<accession>F3ZTK5</accession>
<dbReference type="PANTHER" id="PTHR33508">
    <property type="entry name" value="UPF0056 MEMBRANE PROTEIN YHCE"/>
    <property type="match status" value="1"/>
</dbReference>
<protein>
    <recommendedName>
        <fullName evidence="7">UPF0056 membrane protein</fullName>
    </recommendedName>
</protein>
<comment type="subcellular location">
    <subcellularLocation>
        <location evidence="1 7">Cell membrane</location>
        <topology evidence="1 7">Multi-pass membrane protein</topology>
    </subcellularLocation>
</comment>
<dbReference type="eggNOG" id="COG2095">
    <property type="taxonomic scope" value="Bacteria"/>
</dbReference>
<keyword evidence="9" id="KW-1185">Reference proteome</keyword>
<evidence type="ECO:0000313" key="9">
    <source>
        <dbReference type="Proteomes" id="UP000018439"/>
    </source>
</evidence>